<sequence length="355" mass="38147">MSPSTCTPRSEEDPVTQPHPTTLVIERHGTASLRSRAVSAGIRRFLRPRLAKAAALPFDDRALRRAAALDRLAGRAPAPRGVRTEKVRFDGFGAEWVRGPGTPSARDRVILYLHGGGWVSCGLNTHRRMIASFSAAAGVPALSVDYRMIPAVPFEREVEDCLTAYRWLLDDRGVHPASIVIMGDSAGGHLAFATALRARAEGLPMPAALVALSPMLDMDLTDKLAHANMGLDPSDPGVLLERLVEAFLGHLDLKDPAISPVRADLAGLPPVLLTAGSTELLYQDSELMARRLAEAGVPATLQVWDRQIHVFQMFGPYLPESRAAIRALGRFVRDALDGRLAAAPSDTPAGLESTG</sequence>
<name>A0ABS3REQ4_9ACTN</name>
<keyword evidence="5" id="KW-1185">Reference proteome</keyword>
<dbReference type="EMBL" id="JAGEOK010000048">
    <property type="protein sequence ID" value="MBO2444575.1"/>
    <property type="molecule type" value="Genomic_DNA"/>
</dbReference>
<evidence type="ECO:0000313" key="5">
    <source>
        <dbReference type="Proteomes" id="UP000666915"/>
    </source>
</evidence>
<dbReference type="Pfam" id="PF07859">
    <property type="entry name" value="Abhydrolase_3"/>
    <property type="match status" value="1"/>
</dbReference>
<gene>
    <name evidence="4" type="ORF">J4557_44370</name>
</gene>
<keyword evidence="2 4" id="KW-0378">Hydrolase</keyword>
<evidence type="ECO:0000256" key="2">
    <source>
        <dbReference type="ARBA" id="ARBA00022801"/>
    </source>
</evidence>
<proteinExistence type="inferred from homology"/>
<reference evidence="4 5" key="1">
    <citation type="submission" date="2021-03" db="EMBL/GenBank/DDBJ databases">
        <authorList>
            <person name="Kanchanasin P."/>
            <person name="Saeng-In P."/>
            <person name="Phongsopitanun W."/>
            <person name="Yuki M."/>
            <person name="Kudo T."/>
            <person name="Ohkuma M."/>
            <person name="Tanasupawat S."/>
        </authorList>
    </citation>
    <scope>NUCLEOTIDE SEQUENCE [LARGE SCALE GENOMIC DNA]</scope>
    <source>
        <strain evidence="4 5">L46</strain>
    </source>
</reference>
<evidence type="ECO:0000259" key="3">
    <source>
        <dbReference type="Pfam" id="PF07859"/>
    </source>
</evidence>
<dbReference type="InterPro" id="IPR050300">
    <property type="entry name" value="GDXG_lipolytic_enzyme"/>
</dbReference>
<dbReference type="PANTHER" id="PTHR48081">
    <property type="entry name" value="AB HYDROLASE SUPERFAMILY PROTEIN C4A8.06C"/>
    <property type="match status" value="1"/>
</dbReference>
<accession>A0ABS3REQ4</accession>
<dbReference type="Gene3D" id="3.40.50.1820">
    <property type="entry name" value="alpha/beta hydrolase"/>
    <property type="match status" value="1"/>
</dbReference>
<dbReference type="Proteomes" id="UP000666915">
    <property type="component" value="Unassembled WGS sequence"/>
</dbReference>
<protein>
    <submittedName>
        <fullName evidence="4">Alpha/beta hydrolase</fullName>
    </submittedName>
</protein>
<comment type="caution">
    <text evidence="4">The sequence shown here is derived from an EMBL/GenBank/DDBJ whole genome shotgun (WGS) entry which is preliminary data.</text>
</comment>
<dbReference type="InterPro" id="IPR029058">
    <property type="entry name" value="AB_hydrolase_fold"/>
</dbReference>
<dbReference type="PANTHER" id="PTHR48081:SF30">
    <property type="entry name" value="ACETYL-HYDROLASE LIPR-RELATED"/>
    <property type="match status" value="1"/>
</dbReference>
<dbReference type="GO" id="GO:0016787">
    <property type="term" value="F:hydrolase activity"/>
    <property type="evidence" value="ECO:0007669"/>
    <property type="project" value="UniProtKB-KW"/>
</dbReference>
<evidence type="ECO:0000256" key="1">
    <source>
        <dbReference type="ARBA" id="ARBA00010515"/>
    </source>
</evidence>
<comment type="similarity">
    <text evidence="1">Belongs to the 'GDXG' lipolytic enzyme family.</text>
</comment>
<organism evidence="4 5">
    <name type="scientific">Actinomadura nitritigenes</name>
    <dbReference type="NCBI Taxonomy" id="134602"/>
    <lineage>
        <taxon>Bacteria</taxon>
        <taxon>Bacillati</taxon>
        <taxon>Actinomycetota</taxon>
        <taxon>Actinomycetes</taxon>
        <taxon>Streptosporangiales</taxon>
        <taxon>Thermomonosporaceae</taxon>
        <taxon>Actinomadura</taxon>
    </lineage>
</organism>
<dbReference type="InterPro" id="IPR013094">
    <property type="entry name" value="AB_hydrolase_3"/>
</dbReference>
<feature type="domain" description="Alpha/beta hydrolase fold-3" evidence="3">
    <location>
        <begin position="110"/>
        <end position="312"/>
    </location>
</feature>
<dbReference type="SUPFAM" id="SSF53474">
    <property type="entry name" value="alpha/beta-Hydrolases"/>
    <property type="match status" value="1"/>
</dbReference>
<evidence type="ECO:0000313" key="4">
    <source>
        <dbReference type="EMBL" id="MBO2444575.1"/>
    </source>
</evidence>